<keyword evidence="3" id="KW-1185">Reference proteome</keyword>
<reference evidence="2 3" key="1">
    <citation type="journal article" date="2018" name="Nat. Ecol. Evol.">
        <title>Pezizomycetes genomes reveal the molecular basis of ectomycorrhizal truffle lifestyle.</title>
        <authorList>
            <person name="Murat C."/>
            <person name="Payen T."/>
            <person name="Noel B."/>
            <person name="Kuo A."/>
            <person name="Morin E."/>
            <person name="Chen J."/>
            <person name="Kohler A."/>
            <person name="Krizsan K."/>
            <person name="Balestrini R."/>
            <person name="Da Silva C."/>
            <person name="Montanini B."/>
            <person name="Hainaut M."/>
            <person name="Levati E."/>
            <person name="Barry K.W."/>
            <person name="Belfiori B."/>
            <person name="Cichocki N."/>
            <person name="Clum A."/>
            <person name="Dockter R.B."/>
            <person name="Fauchery L."/>
            <person name="Guy J."/>
            <person name="Iotti M."/>
            <person name="Le Tacon F."/>
            <person name="Lindquist E.A."/>
            <person name="Lipzen A."/>
            <person name="Malagnac F."/>
            <person name="Mello A."/>
            <person name="Molinier V."/>
            <person name="Miyauchi S."/>
            <person name="Poulain J."/>
            <person name="Riccioni C."/>
            <person name="Rubini A."/>
            <person name="Sitrit Y."/>
            <person name="Splivallo R."/>
            <person name="Traeger S."/>
            <person name="Wang M."/>
            <person name="Zifcakova L."/>
            <person name="Wipf D."/>
            <person name="Zambonelli A."/>
            <person name="Paolocci F."/>
            <person name="Nowrousian M."/>
            <person name="Ottonello S."/>
            <person name="Baldrian P."/>
            <person name="Spatafora J.W."/>
            <person name="Henrissat B."/>
            <person name="Nagy L.G."/>
            <person name="Aury J.M."/>
            <person name="Wincker P."/>
            <person name="Grigoriev I.V."/>
            <person name="Bonfante P."/>
            <person name="Martin F.M."/>
        </authorList>
    </citation>
    <scope>NUCLEOTIDE SEQUENCE [LARGE SCALE GENOMIC DNA]</scope>
    <source>
        <strain evidence="2 3">120613-1</strain>
    </source>
</reference>
<gene>
    <name evidence="2" type="ORF">L873DRAFT_1818543</name>
</gene>
<feature type="region of interest" description="Disordered" evidence="1">
    <location>
        <begin position="64"/>
        <end position="101"/>
    </location>
</feature>
<protein>
    <submittedName>
        <fullName evidence="2">Uncharacterized protein</fullName>
    </submittedName>
</protein>
<dbReference type="AlphaFoldDB" id="A0A3N4J4A3"/>
<evidence type="ECO:0000313" key="2">
    <source>
        <dbReference type="EMBL" id="RPA91928.1"/>
    </source>
</evidence>
<evidence type="ECO:0000313" key="3">
    <source>
        <dbReference type="Proteomes" id="UP000276215"/>
    </source>
</evidence>
<organism evidence="2 3">
    <name type="scientific">Choiromyces venosus 120613-1</name>
    <dbReference type="NCBI Taxonomy" id="1336337"/>
    <lineage>
        <taxon>Eukaryota</taxon>
        <taxon>Fungi</taxon>
        <taxon>Dikarya</taxon>
        <taxon>Ascomycota</taxon>
        <taxon>Pezizomycotina</taxon>
        <taxon>Pezizomycetes</taxon>
        <taxon>Pezizales</taxon>
        <taxon>Tuberaceae</taxon>
        <taxon>Choiromyces</taxon>
    </lineage>
</organism>
<dbReference type="EMBL" id="ML120484">
    <property type="protein sequence ID" value="RPA91928.1"/>
    <property type="molecule type" value="Genomic_DNA"/>
</dbReference>
<name>A0A3N4J4A3_9PEZI</name>
<accession>A0A3N4J4A3</accession>
<dbReference type="Proteomes" id="UP000276215">
    <property type="component" value="Unassembled WGS sequence"/>
</dbReference>
<evidence type="ECO:0000256" key="1">
    <source>
        <dbReference type="SAM" id="MobiDB-lite"/>
    </source>
</evidence>
<feature type="compositionally biased region" description="Basic and acidic residues" evidence="1">
    <location>
        <begin position="73"/>
        <end position="101"/>
    </location>
</feature>
<sequence>MYSYFYELWDLLGKQTNIGDQIYSNSESVISTQLLNGSQRYHMKQRAMMAVPMLVPGGDYLSRTQLEDSYNDGNRKADSEVVGRDLSNKDLIDEEKEKEND</sequence>
<proteinExistence type="predicted"/>